<feature type="domain" description="BRCT" evidence="2">
    <location>
        <begin position="304"/>
        <end position="389"/>
    </location>
</feature>
<dbReference type="HOGENOM" id="CLU_563947_0_0_1"/>
<feature type="region of interest" description="Disordered" evidence="1">
    <location>
        <begin position="60"/>
        <end position="88"/>
    </location>
</feature>
<sequence>MLRKDVLEVSKPPDADDLLDTALGDSTTTRMQRQSQPSVQGLANTSAVLDFKCESEMAFNRSLSPKDSATKPIPEATSSQEPDFDLSHPRSRFRVEIPQIVELSHSPVNISEVNVVNVLESPSIASKTHVIPTEKLPHRTRGKRPGTNGSTDRPLNIPPHQSRDSDISQIPLPSPATLPSPFDVRLVARPPSVTEKREVQRLLTPSPGIKPPQLDTDLSNITSPGLSPAHERFQKNAGSDVPDAEKPSSSRSTCAAAKVRRTVNSRQKIGSASKGSKKGKEKPALVTPLEYALKLQSNMLPVTPKTSYLNGKCIFYVGGDMQYASTRTRGRMEYIIKHGGTLAPKYDQAVVTHIVTDTGPHITLRALSLKSLSEIPDHIPTVTWSWVLSGYGRATNGNGKLITDKKGKGKAWDVDDRDEEEQLLDFEFMHAAFPQRIDAGRQWNKHASRKAEQGQQPGSHILNASPSIDVNDDVSRISYVFFWL</sequence>
<feature type="region of interest" description="Disordered" evidence="1">
    <location>
        <begin position="1"/>
        <end position="21"/>
    </location>
</feature>
<feature type="compositionally biased region" description="Basic and acidic residues" evidence="1">
    <location>
        <begin position="1"/>
        <end position="14"/>
    </location>
</feature>
<dbReference type="EMBL" id="KN832058">
    <property type="protein sequence ID" value="KIN95901.1"/>
    <property type="molecule type" value="Genomic_DNA"/>
</dbReference>
<feature type="region of interest" description="Disordered" evidence="1">
    <location>
        <begin position="442"/>
        <end position="465"/>
    </location>
</feature>
<reference evidence="4" key="2">
    <citation type="submission" date="2015-01" db="EMBL/GenBank/DDBJ databases">
        <title>Evolutionary Origins and Diversification of the Mycorrhizal Mutualists.</title>
        <authorList>
            <consortium name="DOE Joint Genome Institute"/>
            <consortium name="Mycorrhizal Genomics Consortium"/>
            <person name="Kohler A."/>
            <person name="Kuo A."/>
            <person name="Nagy L.G."/>
            <person name="Floudas D."/>
            <person name="Copeland A."/>
            <person name="Barry K.W."/>
            <person name="Cichocki N."/>
            <person name="Veneault-Fourrey C."/>
            <person name="LaButti K."/>
            <person name="Lindquist E.A."/>
            <person name="Lipzen A."/>
            <person name="Lundell T."/>
            <person name="Morin E."/>
            <person name="Murat C."/>
            <person name="Riley R."/>
            <person name="Ohm R."/>
            <person name="Sun H."/>
            <person name="Tunlid A."/>
            <person name="Henrissat B."/>
            <person name="Grigoriev I.V."/>
            <person name="Hibbett D.S."/>
            <person name="Martin F."/>
        </authorList>
    </citation>
    <scope>NUCLEOTIDE SEQUENCE [LARGE SCALE GENOMIC DNA]</scope>
    <source>
        <strain evidence="4">Marx 270</strain>
    </source>
</reference>
<reference evidence="3 4" key="1">
    <citation type="submission" date="2014-04" db="EMBL/GenBank/DDBJ databases">
        <authorList>
            <consortium name="DOE Joint Genome Institute"/>
            <person name="Kuo A."/>
            <person name="Kohler A."/>
            <person name="Costa M.D."/>
            <person name="Nagy L.G."/>
            <person name="Floudas D."/>
            <person name="Copeland A."/>
            <person name="Barry K.W."/>
            <person name="Cichocki N."/>
            <person name="Veneault-Fourrey C."/>
            <person name="LaButti K."/>
            <person name="Lindquist E.A."/>
            <person name="Lipzen A."/>
            <person name="Lundell T."/>
            <person name="Morin E."/>
            <person name="Murat C."/>
            <person name="Sun H."/>
            <person name="Tunlid A."/>
            <person name="Henrissat B."/>
            <person name="Grigoriev I.V."/>
            <person name="Hibbett D.S."/>
            <person name="Martin F."/>
            <person name="Nordberg H.P."/>
            <person name="Cantor M.N."/>
            <person name="Hua S.X."/>
        </authorList>
    </citation>
    <scope>NUCLEOTIDE SEQUENCE [LARGE SCALE GENOMIC DNA]</scope>
    <source>
        <strain evidence="3 4">Marx 270</strain>
    </source>
</reference>
<name>A0A0C3JE53_PISTI</name>
<evidence type="ECO:0000313" key="3">
    <source>
        <dbReference type="EMBL" id="KIN95901.1"/>
    </source>
</evidence>
<organism evidence="3 4">
    <name type="scientific">Pisolithus tinctorius Marx 270</name>
    <dbReference type="NCBI Taxonomy" id="870435"/>
    <lineage>
        <taxon>Eukaryota</taxon>
        <taxon>Fungi</taxon>
        <taxon>Dikarya</taxon>
        <taxon>Basidiomycota</taxon>
        <taxon>Agaricomycotina</taxon>
        <taxon>Agaricomycetes</taxon>
        <taxon>Agaricomycetidae</taxon>
        <taxon>Boletales</taxon>
        <taxon>Sclerodermatineae</taxon>
        <taxon>Pisolithaceae</taxon>
        <taxon>Pisolithus</taxon>
    </lineage>
</organism>
<protein>
    <recommendedName>
        <fullName evidence="2">BRCT domain-containing protein</fullName>
    </recommendedName>
</protein>
<feature type="region of interest" description="Disordered" evidence="1">
    <location>
        <begin position="129"/>
        <end position="283"/>
    </location>
</feature>
<dbReference type="STRING" id="870435.A0A0C3JE53"/>
<gene>
    <name evidence="3" type="ORF">M404DRAFT_294081</name>
</gene>
<proteinExistence type="predicted"/>
<evidence type="ECO:0000259" key="2">
    <source>
        <dbReference type="PROSITE" id="PS50172"/>
    </source>
</evidence>
<accession>A0A0C3JE53</accession>
<dbReference type="OrthoDB" id="205514at2759"/>
<dbReference type="Proteomes" id="UP000054217">
    <property type="component" value="Unassembled WGS sequence"/>
</dbReference>
<feature type="compositionally biased region" description="Polar residues" evidence="1">
    <location>
        <begin position="216"/>
        <end position="225"/>
    </location>
</feature>
<dbReference type="InterPro" id="IPR001357">
    <property type="entry name" value="BRCT_dom"/>
</dbReference>
<dbReference type="Gene3D" id="3.40.50.10190">
    <property type="entry name" value="BRCT domain"/>
    <property type="match status" value="1"/>
</dbReference>
<dbReference type="PROSITE" id="PS50172">
    <property type="entry name" value="BRCT"/>
    <property type="match status" value="1"/>
</dbReference>
<keyword evidence="4" id="KW-1185">Reference proteome</keyword>
<feature type="compositionally biased region" description="Polar residues" evidence="1">
    <location>
        <begin position="453"/>
        <end position="465"/>
    </location>
</feature>
<dbReference type="InterPro" id="IPR036420">
    <property type="entry name" value="BRCT_dom_sf"/>
</dbReference>
<evidence type="ECO:0000256" key="1">
    <source>
        <dbReference type="SAM" id="MobiDB-lite"/>
    </source>
</evidence>
<evidence type="ECO:0000313" key="4">
    <source>
        <dbReference type="Proteomes" id="UP000054217"/>
    </source>
</evidence>
<dbReference type="SUPFAM" id="SSF52113">
    <property type="entry name" value="BRCT domain"/>
    <property type="match status" value="1"/>
</dbReference>
<dbReference type="AlphaFoldDB" id="A0A0C3JE53"/>
<dbReference type="InParanoid" id="A0A0C3JE53"/>